<protein>
    <recommendedName>
        <fullName evidence="11">Two-component system response regulator UvrY</fullName>
    </recommendedName>
</protein>
<evidence type="ECO:0000256" key="2">
    <source>
        <dbReference type="ARBA" id="ARBA00023012"/>
    </source>
</evidence>
<evidence type="ECO:0000259" key="7">
    <source>
        <dbReference type="PROSITE" id="PS50043"/>
    </source>
</evidence>
<dbReference type="PRINTS" id="PR00038">
    <property type="entry name" value="HTHLUXR"/>
</dbReference>
<dbReference type="SUPFAM" id="SSF52172">
    <property type="entry name" value="CheY-like"/>
    <property type="match status" value="1"/>
</dbReference>
<dbReference type="PROSITE" id="PS50043">
    <property type="entry name" value="HTH_LUXR_2"/>
    <property type="match status" value="1"/>
</dbReference>
<evidence type="ECO:0000256" key="1">
    <source>
        <dbReference type="ARBA" id="ARBA00022553"/>
    </source>
</evidence>
<dbReference type="PROSITE" id="PS50110">
    <property type="entry name" value="RESPONSE_REGULATORY"/>
    <property type="match status" value="1"/>
</dbReference>
<keyword evidence="10" id="KW-1185">Reference proteome</keyword>
<comment type="caution">
    <text evidence="9">The sequence shown here is derived from an EMBL/GenBank/DDBJ whole genome shotgun (WGS) entry which is preliminary data.</text>
</comment>
<evidence type="ECO:0000256" key="6">
    <source>
        <dbReference type="PROSITE-ProRule" id="PRU00169"/>
    </source>
</evidence>
<proteinExistence type="predicted"/>
<dbReference type="GO" id="GO:0006355">
    <property type="term" value="P:regulation of DNA-templated transcription"/>
    <property type="evidence" value="ECO:0007669"/>
    <property type="project" value="InterPro"/>
</dbReference>
<keyword evidence="5" id="KW-0804">Transcription</keyword>
<evidence type="ECO:0000256" key="5">
    <source>
        <dbReference type="ARBA" id="ARBA00023163"/>
    </source>
</evidence>
<feature type="modified residue" description="4-aspartylphosphate" evidence="6">
    <location>
        <position position="54"/>
    </location>
</feature>
<feature type="domain" description="HTH luxR-type" evidence="7">
    <location>
        <begin position="141"/>
        <end position="206"/>
    </location>
</feature>
<dbReference type="GO" id="GO:0000160">
    <property type="term" value="P:phosphorelay signal transduction system"/>
    <property type="evidence" value="ECO:0007669"/>
    <property type="project" value="UniProtKB-KW"/>
</dbReference>
<organism evidence="9 10">
    <name type="scientific">Solemya pervernicosa gill symbiont</name>
    <dbReference type="NCBI Taxonomy" id="642797"/>
    <lineage>
        <taxon>Bacteria</taxon>
        <taxon>Pseudomonadati</taxon>
        <taxon>Pseudomonadota</taxon>
        <taxon>Gammaproteobacteria</taxon>
        <taxon>sulfur-oxidizing symbionts</taxon>
    </lineage>
</organism>
<dbReference type="PANTHER" id="PTHR43214:SF3">
    <property type="entry name" value="RESPONSE REGULATOR UVRY"/>
    <property type="match status" value="1"/>
</dbReference>
<dbReference type="InterPro" id="IPR000792">
    <property type="entry name" value="Tscrpt_reg_LuxR_C"/>
</dbReference>
<dbReference type="RefSeq" id="WP_078484964.1">
    <property type="nucleotide sequence ID" value="NZ_MPRL01000086.1"/>
</dbReference>
<evidence type="ECO:0000259" key="8">
    <source>
        <dbReference type="PROSITE" id="PS50110"/>
    </source>
</evidence>
<dbReference type="EMBL" id="MPRL01000086">
    <property type="protein sequence ID" value="OOZ38508.1"/>
    <property type="molecule type" value="Genomic_DNA"/>
</dbReference>
<dbReference type="InterPro" id="IPR058245">
    <property type="entry name" value="NreC/VraR/RcsB-like_REC"/>
</dbReference>
<evidence type="ECO:0000256" key="4">
    <source>
        <dbReference type="ARBA" id="ARBA00023125"/>
    </source>
</evidence>
<feature type="domain" description="Response regulatory" evidence="8">
    <location>
        <begin position="3"/>
        <end position="119"/>
    </location>
</feature>
<dbReference type="SMART" id="SM00421">
    <property type="entry name" value="HTH_LUXR"/>
    <property type="match status" value="1"/>
</dbReference>
<keyword evidence="1 6" id="KW-0597">Phosphoprotein</keyword>
<gene>
    <name evidence="9" type="ORF">BOW53_15325</name>
</gene>
<dbReference type="Gene3D" id="3.40.50.2300">
    <property type="match status" value="1"/>
</dbReference>
<evidence type="ECO:0000313" key="10">
    <source>
        <dbReference type="Proteomes" id="UP000191110"/>
    </source>
</evidence>
<dbReference type="AlphaFoldDB" id="A0A1T2L096"/>
<evidence type="ECO:0000256" key="3">
    <source>
        <dbReference type="ARBA" id="ARBA00023015"/>
    </source>
</evidence>
<dbReference type="CDD" id="cd17535">
    <property type="entry name" value="REC_NarL-like"/>
    <property type="match status" value="1"/>
</dbReference>
<dbReference type="NCBIfam" id="NF007018">
    <property type="entry name" value="PRK09483.1"/>
    <property type="match status" value="1"/>
</dbReference>
<dbReference type="Pfam" id="PF00196">
    <property type="entry name" value="GerE"/>
    <property type="match status" value="1"/>
</dbReference>
<evidence type="ECO:0000313" key="9">
    <source>
        <dbReference type="EMBL" id="OOZ38508.1"/>
    </source>
</evidence>
<evidence type="ECO:0008006" key="11">
    <source>
        <dbReference type="Google" id="ProtNLM"/>
    </source>
</evidence>
<dbReference type="InterPro" id="IPR011006">
    <property type="entry name" value="CheY-like_superfamily"/>
</dbReference>
<dbReference type="GO" id="GO:0003677">
    <property type="term" value="F:DNA binding"/>
    <property type="evidence" value="ECO:0007669"/>
    <property type="project" value="UniProtKB-KW"/>
</dbReference>
<name>A0A1T2L096_9GAMM</name>
<dbReference type="Pfam" id="PF00072">
    <property type="entry name" value="Response_reg"/>
    <property type="match status" value="1"/>
</dbReference>
<accession>A0A1T2L096</accession>
<dbReference type="CDD" id="cd06170">
    <property type="entry name" value="LuxR_C_like"/>
    <property type="match status" value="1"/>
</dbReference>
<reference evidence="9 10" key="1">
    <citation type="submission" date="2016-11" db="EMBL/GenBank/DDBJ databases">
        <title>Mixed transmission modes and dynamic genome evolution in an obligate animal-bacterial symbiosis.</title>
        <authorList>
            <person name="Russell S.L."/>
            <person name="Corbett-Detig R.B."/>
            <person name="Cavanaugh C.M."/>
        </authorList>
    </citation>
    <scope>NUCLEOTIDE SEQUENCE [LARGE SCALE GENOMIC DNA]</scope>
    <source>
        <strain evidence="9">Sveles-Q1</strain>
    </source>
</reference>
<keyword evidence="2" id="KW-0902">Two-component regulatory system</keyword>
<dbReference type="SMART" id="SM00448">
    <property type="entry name" value="REC"/>
    <property type="match status" value="1"/>
</dbReference>
<dbReference type="InterPro" id="IPR001789">
    <property type="entry name" value="Sig_transdc_resp-reg_receiver"/>
</dbReference>
<dbReference type="OrthoDB" id="9796655at2"/>
<keyword evidence="4" id="KW-0238">DNA-binding</keyword>
<keyword evidence="3" id="KW-0805">Transcription regulation</keyword>
<dbReference type="Proteomes" id="UP000191110">
    <property type="component" value="Unassembled WGS sequence"/>
</dbReference>
<sequence>MIRVLLVDDHQLIRTGTKRILDDAVGIEVIAEATSGEEAIDFVRKNEVDVVIMDVDMPGIGGLEATTKISSIQPGTKVIILTVHTDDPFPSRLLNAGASGYITKNCASDEIIASVKTVFSGKKHISPDIAQSLALSMLDGDETPFSKLSQREMQVMMMITQGYSIQETSEKLHLSPKTVSTYRYRLYEKLKVENDVALTHLAIRYGVVDTNMRDQENL</sequence>
<dbReference type="PANTHER" id="PTHR43214">
    <property type="entry name" value="TWO-COMPONENT RESPONSE REGULATOR"/>
    <property type="match status" value="1"/>
</dbReference>
<dbReference type="InterPro" id="IPR039420">
    <property type="entry name" value="WalR-like"/>
</dbReference>